<protein>
    <submittedName>
        <fullName evidence="2">Uncharacterized protein</fullName>
    </submittedName>
</protein>
<dbReference type="AlphaFoldDB" id="A0A1X0RZV8"/>
<sequence>MEQKKFIQEMKPQDKASSSYVHRKLQELPFAKKLNASNKLKNIDKKDIDAVQTFIKTVQARIQDKAFISLKYTDPRVLRYFSLLPLYKIDSKSIQIDAQAFWRLAKQCDNKIKPDYKRLESLTSRSKKFANVITTDGYAVSFIFKKTASIQDEPKREPKTPKDFADIVDDAEIWAVDPGISTIFTAVDSTEHERVRIISLEEYYHLCSYNLAIRRRKEHQECHLDGFKYISKLPTLKTANLISFLLAASTRLQNYQRIHNYYCPDKWSQKLKTYINKQKGTQEIVKGLLTTAKNMAHQVQLGAKNQNPNKSKHAPLPPADLPSSSQQKRIITFENGSFLFKYERKTCCTY</sequence>
<accession>A0A1X0RZV8</accession>
<feature type="region of interest" description="Disordered" evidence="1">
    <location>
        <begin position="304"/>
        <end position="325"/>
    </location>
</feature>
<dbReference type="Proteomes" id="UP000242381">
    <property type="component" value="Unassembled WGS sequence"/>
</dbReference>
<name>A0A1X0RZV8_RHIZD</name>
<organism evidence="2 3">
    <name type="scientific">Rhizopus microsporus</name>
    <dbReference type="NCBI Taxonomy" id="58291"/>
    <lineage>
        <taxon>Eukaryota</taxon>
        <taxon>Fungi</taxon>
        <taxon>Fungi incertae sedis</taxon>
        <taxon>Mucoromycota</taxon>
        <taxon>Mucoromycotina</taxon>
        <taxon>Mucoromycetes</taxon>
        <taxon>Mucorales</taxon>
        <taxon>Mucorineae</taxon>
        <taxon>Rhizopodaceae</taxon>
        <taxon>Rhizopus</taxon>
    </lineage>
</organism>
<reference evidence="2 3" key="1">
    <citation type="journal article" date="2016" name="Proc. Natl. Acad. Sci. U.S.A.">
        <title>Lipid metabolic changes in an early divergent fungus govern the establishment of a mutualistic symbiosis with endobacteria.</title>
        <authorList>
            <person name="Lastovetsky O.A."/>
            <person name="Gaspar M.L."/>
            <person name="Mondo S.J."/>
            <person name="LaButti K.M."/>
            <person name="Sandor L."/>
            <person name="Grigoriev I.V."/>
            <person name="Henry S.A."/>
            <person name="Pawlowska T.E."/>
        </authorList>
    </citation>
    <scope>NUCLEOTIDE SEQUENCE [LARGE SCALE GENOMIC DNA]</scope>
    <source>
        <strain evidence="2 3">ATCC 11559</strain>
    </source>
</reference>
<dbReference type="EMBL" id="KV921352">
    <property type="protein sequence ID" value="ORE17560.1"/>
    <property type="molecule type" value="Genomic_DNA"/>
</dbReference>
<proteinExistence type="predicted"/>
<gene>
    <name evidence="2" type="ORF">BCV71DRAFT_264664</name>
</gene>
<evidence type="ECO:0000313" key="3">
    <source>
        <dbReference type="Proteomes" id="UP000242381"/>
    </source>
</evidence>
<evidence type="ECO:0000256" key="1">
    <source>
        <dbReference type="SAM" id="MobiDB-lite"/>
    </source>
</evidence>
<evidence type="ECO:0000313" key="2">
    <source>
        <dbReference type="EMBL" id="ORE17560.1"/>
    </source>
</evidence>
<dbReference type="VEuPathDB" id="FungiDB:BCV72DRAFT_313669"/>